<feature type="region of interest" description="Disordered" evidence="1">
    <location>
        <begin position="133"/>
        <end position="164"/>
    </location>
</feature>
<feature type="compositionally biased region" description="Polar residues" evidence="1">
    <location>
        <begin position="186"/>
        <end position="202"/>
    </location>
</feature>
<protein>
    <recommendedName>
        <fullName evidence="4">Chromo domain-containing protein</fullName>
    </recommendedName>
</protein>
<dbReference type="EMBL" id="CAVMBE010000072">
    <property type="protein sequence ID" value="CAK4032873.1"/>
    <property type="molecule type" value="Genomic_DNA"/>
</dbReference>
<feature type="compositionally biased region" description="Polar residues" evidence="1">
    <location>
        <begin position="215"/>
        <end position="227"/>
    </location>
</feature>
<accession>A0AAI9EE12</accession>
<dbReference type="AlphaFoldDB" id="A0AAI9EE12"/>
<feature type="compositionally biased region" description="Basic residues" evidence="1">
    <location>
        <begin position="230"/>
        <end position="245"/>
    </location>
</feature>
<reference evidence="2" key="1">
    <citation type="submission" date="2023-11" db="EMBL/GenBank/DDBJ databases">
        <authorList>
            <person name="Alioto T."/>
            <person name="Alioto T."/>
            <person name="Gomez Garrido J."/>
        </authorList>
    </citation>
    <scope>NUCLEOTIDE SEQUENCE</scope>
</reference>
<feature type="region of interest" description="Disordered" evidence="1">
    <location>
        <begin position="186"/>
        <end position="245"/>
    </location>
</feature>
<feature type="compositionally biased region" description="Polar residues" evidence="1">
    <location>
        <begin position="153"/>
        <end position="164"/>
    </location>
</feature>
<feature type="compositionally biased region" description="Acidic residues" evidence="1">
    <location>
        <begin position="203"/>
        <end position="214"/>
    </location>
</feature>
<organism evidence="2 3">
    <name type="scientific">Lecanosticta acicola</name>
    <dbReference type="NCBI Taxonomy" id="111012"/>
    <lineage>
        <taxon>Eukaryota</taxon>
        <taxon>Fungi</taxon>
        <taxon>Dikarya</taxon>
        <taxon>Ascomycota</taxon>
        <taxon>Pezizomycotina</taxon>
        <taxon>Dothideomycetes</taxon>
        <taxon>Dothideomycetidae</taxon>
        <taxon>Mycosphaerellales</taxon>
        <taxon>Mycosphaerellaceae</taxon>
        <taxon>Lecanosticta</taxon>
    </lineage>
</organism>
<dbReference type="Proteomes" id="UP001296104">
    <property type="component" value="Unassembled WGS sequence"/>
</dbReference>
<sequence length="298" mass="33094">MTTNNKTNNNTIMINKAEQIFVTNATGRPTKLEKRADNYGLFALLKLVWDGMEVDQDTCDKVLKIWHDGHPGQTLLWPKAYPLPLGLPSLPPTARFRKDAAQARHVIPDLPTSDDFPSSLEGGSKLVNSSLESPYAAHDETPSHTPPPALSGSVDTIQADDSNSWQHSDMDAYMTLDEEMDIADNTSSSRTLHSDTQMTNSEPAEEGEGADEDTGSANHSQSSSSTGLPKKPRKKKKKSELFTRRKAKPQYLINGIIGENGGEYLIDWVGRSPPSWEPKRLVNKPAEREWRKMKEVQV</sequence>
<evidence type="ECO:0000313" key="2">
    <source>
        <dbReference type="EMBL" id="CAK4032873.1"/>
    </source>
</evidence>
<name>A0AAI9EE12_9PEZI</name>
<feature type="region of interest" description="Disordered" evidence="1">
    <location>
        <begin position="108"/>
        <end position="127"/>
    </location>
</feature>
<keyword evidence="3" id="KW-1185">Reference proteome</keyword>
<gene>
    <name evidence="2" type="ORF">LECACI_7A008031</name>
</gene>
<evidence type="ECO:0000313" key="3">
    <source>
        <dbReference type="Proteomes" id="UP001296104"/>
    </source>
</evidence>
<evidence type="ECO:0008006" key="4">
    <source>
        <dbReference type="Google" id="ProtNLM"/>
    </source>
</evidence>
<proteinExistence type="predicted"/>
<evidence type="ECO:0000256" key="1">
    <source>
        <dbReference type="SAM" id="MobiDB-lite"/>
    </source>
</evidence>
<comment type="caution">
    <text evidence="2">The sequence shown here is derived from an EMBL/GenBank/DDBJ whole genome shotgun (WGS) entry which is preliminary data.</text>
</comment>